<evidence type="ECO:0008006" key="4">
    <source>
        <dbReference type="Google" id="ProtNLM"/>
    </source>
</evidence>
<sequence>MPIRIMPGEVTPTLFVGLGGSGGRAVGRIAKRLRAADDFELQYRNLVRFVAIDTNDADLARLRKGTQEYGKVDETVLISDFDKVAYSKLRRGESFADADPYFTQWIHDWYQFREESGAGAGQIRIESRLSMFRAIESADLIAKLQSVTNDLRSHLDGMRHQSASIQVFVYFSVAGGTGSGGFLPFAYMMRDILDDRSARLIGFAILPEAFESVIGMNRDGIYANSYAALKEVEHLMKLDTQHPVDEMAFHYDPRNKHKVSVSRRPYDLVYIVDRPQTFSLDDVGAALADATYVQIFSPIIGDQQADYDNYTKENRRLFPDALWDRKEGYSAFFGTLGSSVMILPRQDLLEYCARRYAATAVRRYVLLDDPALISPSQREQFKRFALHPSELAQLSDDAKARRIDENFGNKIRLLATQQGIEGGIWERMAKLPELARSKFTAAIDKLQTELRDQTAGVREISADRILDGSWTPAASLNALQRQVAEGREKIDKLVQLELDRVATGDWWTRFLAAAGPDEAPELNLYEQRYVLLDFRDASDGPLAPSAIDELRAQVQRLTAECELSSDGRFRGEMNTQAAELKRTYGGWDKLITRKDKDFEAARDRAVSLFNDYVDKIRAWMVKDAALEFLGALGRAAEHLRRTFRDIESSAGRLAQSIEEDARRYEFDGGVEGLRSEANEYALDVELLQHPSARLRFWSWYYTDQIESRPELQNQDAVLVALREALRPRFDERGETVRPDAGRIVGEIVTRLIEMAKQRLEPEIVGDPKSDDPARRLGLRIDDALALEAAYYGRQTDAPRTNPVELLEDRPLSPAKLWKIEQVRTYARRKIDLAINKAQPLSRYQPELRGTIKHPNMLLVGLHESLRNGIFHEVYSEATGSESQELEWPDSHRIVFYRSILGVPLYCFPHINDDMKAAYRRFQGQREQAWPLHIDHHWERIPDLDPEDRRRELEAVEAQRRVSVVALALGLARGVVEQLQEPGTGTRSFSLRVRDDRTLPLGEGMLGAADALFALRKDMPAVFDGWVQPLLADVAAIEEPVKAELKQLARNWGNRLQDLELDGKVRGTEYRDLNEARTILSGVVGD</sequence>
<dbReference type="EMBL" id="JMCC02000121">
    <property type="protein sequence ID" value="KIG12686.1"/>
    <property type="molecule type" value="Genomic_DNA"/>
</dbReference>
<evidence type="ECO:0000313" key="2">
    <source>
        <dbReference type="EMBL" id="KIG12686.1"/>
    </source>
</evidence>
<dbReference type="RefSeq" id="WP_146661935.1">
    <property type="nucleotide sequence ID" value="NZ_JMCC02000121.1"/>
</dbReference>
<dbReference type="Proteomes" id="UP000031599">
    <property type="component" value="Unassembled WGS sequence"/>
</dbReference>
<dbReference type="Pfam" id="PF13809">
    <property type="entry name" value="Tubulin_2"/>
    <property type="match status" value="1"/>
</dbReference>
<comment type="caution">
    <text evidence="2">The sequence shown here is derived from an EMBL/GenBank/DDBJ whole genome shotgun (WGS) entry which is preliminary data.</text>
</comment>
<evidence type="ECO:0000256" key="1">
    <source>
        <dbReference type="SAM" id="Phobius"/>
    </source>
</evidence>
<name>A0A0C2CN79_9BACT</name>
<dbReference type="SUPFAM" id="SSF52490">
    <property type="entry name" value="Tubulin nucleotide-binding domain-like"/>
    <property type="match status" value="1"/>
</dbReference>
<accession>A0A0C2CN79</accession>
<keyword evidence="1" id="KW-0472">Membrane</keyword>
<dbReference type="Gene3D" id="3.40.50.1440">
    <property type="entry name" value="Tubulin/FtsZ, GTPase domain"/>
    <property type="match status" value="1"/>
</dbReference>
<proteinExistence type="predicted"/>
<gene>
    <name evidence="2" type="ORF">DB30_01123</name>
</gene>
<organism evidence="2 3">
    <name type="scientific">Enhygromyxa salina</name>
    <dbReference type="NCBI Taxonomy" id="215803"/>
    <lineage>
        <taxon>Bacteria</taxon>
        <taxon>Pseudomonadati</taxon>
        <taxon>Myxococcota</taxon>
        <taxon>Polyangia</taxon>
        <taxon>Nannocystales</taxon>
        <taxon>Nannocystaceae</taxon>
        <taxon>Enhygromyxa</taxon>
    </lineage>
</organism>
<keyword evidence="1" id="KW-1133">Transmembrane helix</keyword>
<feature type="transmembrane region" description="Helical" evidence="1">
    <location>
        <begin position="167"/>
        <end position="189"/>
    </location>
</feature>
<protein>
    <recommendedName>
        <fullName evidence="4">Tubulin-like protein CetZ</fullName>
    </recommendedName>
</protein>
<reference evidence="2 3" key="1">
    <citation type="submission" date="2014-12" db="EMBL/GenBank/DDBJ databases">
        <title>Genome assembly of Enhygromyxa salina DSM 15201.</title>
        <authorList>
            <person name="Sharma G."/>
            <person name="Subramanian S."/>
        </authorList>
    </citation>
    <scope>NUCLEOTIDE SEQUENCE [LARGE SCALE GENOMIC DNA]</scope>
    <source>
        <strain evidence="2 3">DSM 15201</strain>
    </source>
</reference>
<keyword evidence="1" id="KW-0812">Transmembrane</keyword>
<dbReference type="InterPro" id="IPR036525">
    <property type="entry name" value="Tubulin/FtsZ_GTPase_sf"/>
</dbReference>
<evidence type="ECO:0000313" key="3">
    <source>
        <dbReference type="Proteomes" id="UP000031599"/>
    </source>
</evidence>
<dbReference type="InterPro" id="IPR025904">
    <property type="entry name" value="Tubulin-like"/>
</dbReference>
<dbReference type="AlphaFoldDB" id="A0A0C2CN79"/>